<evidence type="ECO:0000313" key="1">
    <source>
        <dbReference type="EMBL" id="DBA00745.1"/>
    </source>
</evidence>
<reference evidence="1" key="1">
    <citation type="submission" date="2022-11" db="EMBL/GenBank/DDBJ databases">
        <authorList>
            <person name="Morgan W.R."/>
            <person name="Tartar A."/>
        </authorList>
    </citation>
    <scope>NUCLEOTIDE SEQUENCE</scope>
    <source>
        <strain evidence="1">ARSEF 373</strain>
    </source>
</reference>
<comment type="caution">
    <text evidence="1">The sequence shown here is derived from an EMBL/GenBank/DDBJ whole genome shotgun (WGS) entry which is preliminary data.</text>
</comment>
<name>A0AAV2Z4X8_9STRA</name>
<dbReference type="Proteomes" id="UP001146120">
    <property type="component" value="Unassembled WGS sequence"/>
</dbReference>
<keyword evidence="2" id="KW-1185">Reference proteome</keyword>
<dbReference type="EMBL" id="DAKRPA010000059">
    <property type="protein sequence ID" value="DBA00745.1"/>
    <property type="molecule type" value="Genomic_DNA"/>
</dbReference>
<organism evidence="1 2">
    <name type="scientific">Lagenidium giganteum</name>
    <dbReference type="NCBI Taxonomy" id="4803"/>
    <lineage>
        <taxon>Eukaryota</taxon>
        <taxon>Sar</taxon>
        <taxon>Stramenopiles</taxon>
        <taxon>Oomycota</taxon>
        <taxon>Peronosporomycetes</taxon>
        <taxon>Pythiales</taxon>
        <taxon>Pythiaceae</taxon>
    </lineage>
</organism>
<dbReference type="InterPro" id="IPR036812">
    <property type="entry name" value="NAD(P)_OxRdtase_dom_sf"/>
</dbReference>
<dbReference type="SUPFAM" id="SSF51430">
    <property type="entry name" value="NAD(P)-linked oxidoreductase"/>
    <property type="match status" value="1"/>
</dbReference>
<sequence length="98" mass="10869">MGMTPKGLEDKIAKTMQLTQVADDIGCSMAQLAIAWCASNPQKALDFVDKITPDVKARIDEIVPFTPVLDTPPHEFVVATRTRYLRVNLPAARLMGQW</sequence>
<reference evidence="1" key="2">
    <citation type="journal article" date="2023" name="Microbiol Resour">
        <title>Decontamination and Annotation of the Draft Genome Sequence of the Oomycete Lagenidium giganteum ARSEF 373.</title>
        <authorList>
            <person name="Morgan W.R."/>
            <person name="Tartar A."/>
        </authorList>
    </citation>
    <scope>NUCLEOTIDE SEQUENCE</scope>
    <source>
        <strain evidence="1">ARSEF 373</strain>
    </source>
</reference>
<protein>
    <recommendedName>
        <fullName evidence="3">NADP-dependent oxidoreductase domain-containing protein</fullName>
    </recommendedName>
</protein>
<dbReference type="Gene3D" id="3.20.20.100">
    <property type="entry name" value="NADP-dependent oxidoreductase domain"/>
    <property type="match status" value="1"/>
</dbReference>
<gene>
    <name evidence="1" type="ORF">N0F65_001216</name>
</gene>
<evidence type="ECO:0008006" key="3">
    <source>
        <dbReference type="Google" id="ProtNLM"/>
    </source>
</evidence>
<proteinExistence type="predicted"/>
<evidence type="ECO:0000313" key="2">
    <source>
        <dbReference type="Proteomes" id="UP001146120"/>
    </source>
</evidence>
<dbReference type="AlphaFoldDB" id="A0AAV2Z4X8"/>
<accession>A0AAV2Z4X8</accession>